<proteinExistence type="predicted"/>
<feature type="region of interest" description="Disordered" evidence="1">
    <location>
        <begin position="1093"/>
        <end position="1130"/>
    </location>
</feature>
<accession>A0A9P7VRI2</accession>
<keyword evidence="3" id="KW-1185">Reference proteome</keyword>
<evidence type="ECO:0000313" key="3">
    <source>
        <dbReference type="Proteomes" id="UP000812287"/>
    </source>
</evidence>
<dbReference type="GeneID" id="66108704"/>
<sequence>MPATAALKLHHVALDSHWPVEVHQISRFLSKSVPRFEFSRIYPRMTSLFPDLFNQLGSATLTDLSAVEPESQPLLGFLDIILETVSSLRRMQQDPHPFTMPIWSTLVRALCYTCFNDAEIYYDTPFILPRNFVESVCDGHALMLVSFLYENTLLSTSHSDAAPGESLSHQSNDPKEDPLEPGVVLADEEGSDRVSDSDASEVEPDTRTFSPESDHAFGGNIFDEPGSAPFGDLSESEEWPCRNLSPSSSTRSLDMSFQAHVLPGKGRRTDAVLPVICIADRGNIVALVASVAYQRRVWGIEEPVVGVILTQDGFSAQVILGWTNPPDVDGDSESPDDDMSDDLPMVHIAYSDVPCVASGVFNLTDPISALAFAQFIIELHDHYDKIVLECRKPCMPANTPISWRSDLIDPSHLSDWEKRGEEVVATWIRSLRTSSVDTDDDPSPYPVTPPPTQQFHHVPMLDPNESRKKPVHGRQLHSIPTEAMIPTQSKNDKHGSRKGSMTTSTSKLSGLNAPSFHHFNSLLISDFICTRFAGKVGNGIGLTMPLSITTYNYDRYIFSVRAAIIPDIDKFKNQQHVNEYTKLYESLTCFVDPEWQSIDQLPVVEGSYLEAVNDCFWEQLMTVRQRLPESNVQKINPSHQTAVSERLSLFFWVTLGAFSRGQRKSVNEAESRLQWDTLLFHVLNSIDSDAIHVRPLFERTILLSRNRLVDELHSKSIEDIRASAIDRAKDYYNLCKASLIASTFSGNHTDPDVIDIQEHAALNVALYFLQQTPHLFPETARGPEAIVHRASSEPHTGICDAVVVLTADELSLPSTDCKIPEFITVLKDDGPGLFPKSQEEEERDGQILLLPSSQRAAIPPPRSDEEQPVSSEGSTDEPVTLNTFKVERKSSNNSFLTAFSETGCMVGSDGKRSTDIQQLYEKIEKIGKAVPAEIFGKILFAILVVEHKRPLDDAAKPLNQARAYVDAAVRLLQAHGITGLPVFALATNGNDGVVLMAWHSETAEKVYLVDRSVQRFDISSPIEVFHFATFLLRLRDYYVDHFKENPAQIKAANKAAQEMATMAEEKLRAAKAQAKEDGLDPDKVEVHIDWGWWKSAQTPRPPPPKATENAGSKSKLEKVAEGLENLHLSS</sequence>
<gene>
    <name evidence="2" type="ORF">BT62DRAFT_932720</name>
</gene>
<reference evidence="2" key="1">
    <citation type="submission" date="2020-11" db="EMBL/GenBank/DDBJ databases">
        <title>Adaptations for nitrogen fixation in a non-lichenized fungal sporocarp promotes dispersal by wood-feeding termites.</title>
        <authorList>
            <consortium name="DOE Joint Genome Institute"/>
            <person name="Koch R.A."/>
            <person name="Yoon G."/>
            <person name="Arayal U."/>
            <person name="Lail K."/>
            <person name="Amirebrahimi M."/>
            <person name="Labutti K."/>
            <person name="Lipzen A."/>
            <person name="Riley R."/>
            <person name="Barry K."/>
            <person name="Henrissat B."/>
            <person name="Grigoriev I.V."/>
            <person name="Herr J.R."/>
            <person name="Aime M.C."/>
        </authorList>
    </citation>
    <scope>NUCLEOTIDE SEQUENCE</scope>
    <source>
        <strain evidence="2">MCA 3950</strain>
    </source>
</reference>
<feature type="region of interest" description="Disordered" evidence="1">
    <location>
        <begin position="851"/>
        <end position="881"/>
    </location>
</feature>
<feature type="region of interest" description="Disordered" evidence="1">
    <location>
        <begin position="159"/>
        <end position="216"/>
    </location>
</feature>
<feature type="region of interest" description="Disordered" evidence="1">
    <location>
        <begin position="434"/>
        <end position="456"/>
    </location>
</feature>
<dbReference type="Proteomes" id="UP000812287">
    <property type="component" value="Unassembled WGS sequence"/>
</dbReference>
<feature type="compositionally biased region" description="Pro residues" evidence="1">
    <location>
        <begin position="443"/>
        <end position="452"/>
    </location>
</feature>
<dbReference type="EMBL" id="MU250536">
    <property type="protein sequence ID" value="KAG7445584.1"/>
    <property type="molecule type" value="Genomic_DNA"/>
</dbReference>
<feature type="region of interest" description="Disordered" evidence="1">
    <location>
        <begin position="484"/>
        <end position="507"/>
    </location>
</feature>
<protein>
    <submittedName>
        <fullName evidence="2">Uncharacterized protein</fullName>
    </submittedName>
</protein>
<comment type="caution">
    <text evidence="2">The sequence shown here is derived from an EMBL/GenBank/DDBJ whole genome shotgun (WGS) entry which is preliminary data.</text>
</comment>
<name>A0A9P7VRI2_9AGAR</name>
<evidence type="ECO:0000313" key="2">
    <source>
        <dbReference type="EMBL" id="KAG7445584.1"/>
    </source>
</evidence>
<organism evidence="2 3">
    <name type="scientific">Guyanagaster necrorhizus</name>
    <dbReference type="NCBI Taxonomy" id="856835"/>
    <lineage>
        <taxon>Eukaryota</taxon>
        <taxon>Fungi</taxon>
        <taxon>Dikarya</taxon>
        <taxon>Basidiomycota</taxon>
        <taxon>Agaricomycotina</taxon>
        <taxon>Agaricomycetes</taxon>
        <taxon>Agaricomycetidae</taxon>
        <taxon>Agaricales</taxon>
        <taxon>Marasmiineae</taxon>
        <taxon>Physalacriaceae</taxon>
        <taxon>Guyanagaster</taxon>
    </lineage>
</organism>
<dbReference type="RefSeq" id="XP_043039084.1">
    <property type="nucleotide sequence ID" value="XM_043186407.1"/>
</dbReference>
<evidence type="ECO:0000256" key="1">
    <source>
        <dbReference type="SAM" id="MobiDB-lite"/>
    </source>
</evidence>
<dbReference type="AlphaFoldDB" id="A0A9P7VRI2"/>
<dbReference type="OrthoDB" id="2919059at2759"/>